<dbReference type="NCBIfam" id="TIGR00745">
    <property type="entry name" value="apbA_panE"/>
    <property type="match status" value="1"/>
</dbReference>
<dbReference type="PANTHER" id="PTHR43765">
    <property type="entry name" value="2-DEHYDROPANTOATE 2-REDUCTASE-RELATED"/>
    <property type="match status" value="1"/>
</dbReference>
<dbReference type="InterPro" id="IPR013328">
    <property type="entry name" value="6PGD_dom2"/>
</dbReference>
<dbReference type="PANTHER" id="PTHR43765:SF2">
    <property type="entry name" value="2-DEHYDROPANTOATE 2-REDUCTASE"/>
    <property type="match status" value="1"/>
</dbReference>
<evidence type="ECO:0000256" key="1">
    <source>
        <dbReference type="ARBA" id="ARBA00007870"/>
    </source>
</evidence>
<evidence type="ECO:0000256" key="5">
    <source>
        <dbReference type="ARBA" id="ARBA00032024"/>
    </source>
</evidence>
<evidence type="ECO:0000259" key="8">
    <source>
        <dbReference type="Pfam" id="PF08546"/>
    </source>
</evidence>
<dbReference type="GO" id="GO:0050661">
    <property type="term" value="F:NADP binding"/>
    <property type="evidence" value="ECO:0007669"/>
    <property type="project" value="TreeGrafter"/>
</dbReference>
<dbReference type="Pfam" id="PF08546">
    <property type="entry name" value="ApbA_C"/>
    <property type="match status" value="1"/>
</dbReference>
<dbReference type="GO" id="GO:0005739">
    <property type="term" value="C:mitochondrion"/>
    <property type="evidence" value="ECO:0007669"/>
    <property type="project" value="TreeGrafter"/>
</dbReference>
<dbReference type="InterPro" id="IPR036291">
    <property type="entry name" value="NAD(P)-bd_dom_sf"/>
</dbReference>
<organism evidence="9 10">
    <name type="scientific">Kluyveromyces lactis (strain ATCC 8585 / CBS 2359 / DSM 70799 / NBRC 1267 / NRRL Y-1140 / WM37)</name>
    <name type="common">Yeast</name>
    <name type="synonym">Candida sphaerica</name>
    <dbReference type="NCBI Taxonomy" id="284590"/>
    <lineage>
        <taxon>Eukaryota</taxon>
        <taxon>Fungi</taxon>
        <taxon>Dikarya</taxon>
        <taxon>Ascomycota</taxon>
        <taxon>Saccharomycotina</taxon>
        <taxon>Saccharomycetes</taxon>
        <taxon>Saccharomycetales</taxon>
        <taxon>Saccharomycetaceae</taxon>
        <taxon>Kluyveromyces</taxon>
    </lineage>
</organism>
<gene>
    <name evidence="9" type="ORF">KLLA0_C14674g</name>
</gene>
<dbReference type="InterPro" id="IPR013752">
    <property type="entry name" value="KPA_reductase"/>
</dbReference>
<dbReference type="Proteomes" id="UP000000598">
    <property type="component" value="Chromosome C"/>
</dbReference>
<dbReference type="AlphaFoldDB" id="Q6CT82"/>
<dbReference type="EMBL" id="CR382123">
    <property type="protein sequence ID" value="CAH01708.1"/>
    <property type="molecule type" value="Genomic_DNA"/>
</dbReference>
<evidence type="ECO:0000256" key="2">
    <source>
        <dbReference type="ARBA" id="ARBA00013014"/>
    </source>
</evidence>
<name>Q6CT82_KLULA</name>
<keyword evidence="3" id="KW-0521">NADP</keyword>
<keyword evidence="6" id="KW-0472">Membrane</keyword>
<evidence type="ECO:0000256" key="3">
    <source>
        <dbReference type="ARBA" id="ARBA00022857"/>
    </source>
</evidence>
<evidence type="ECO:0000256" key="4">
    <source>
        <dbReference type="ARBA" id="ARBA00023002"/>
    </source>
</evidence>
<feature type="transmembrane region" description="Helical" evidence="6">
    <location>
        <begin position="6"/>
        <end position="23"/>
    </location>
</feature>
<dbReference type="SUPFAM" id="SSF51735">
    <property type="entry name" value="NAD(P)-binding Rossmann-fold domains"/>
    <property type="match status" value="1"/>
</dbReference>
<dbReference type="STRING" id="284590.Q6CT82"/>
<accession>Q6CT82</accession>
<comment type="similarity">
    <text evidence="1">Belongs to the ketopantoate reductase family.</text>
</comment>
<protein>
    <recommendedName>
        <fullName evidence="2">2-dehydropantoate 2-reductase</fullName>
        <ecNumber evidence="2">1.1.1.169</ecNumber>
    </recommendedName>
    <alternativeName>
        <fullName evidence="5">Ketopantoate reductase</fullName>
    </alternativeName>
</protein>
<dbReference type="Gene3D" id="3.40.50.720">
    <property type="entry name" value="NAD(P)-binding Rossmann-like Domain"/>
    <property type="match status" value="1"/>
</dbReference>
<proteinExistence type="inferred from homology"/>
<dbReference type="InterPro" id="IPR013332">
    <property type="entry name" value="KPR_N"/>
</dbReference>
<keyword evidence="10" id="KW-1185">Reference proteome</keyword>
<dbReference type="InterPro" id="IPR008927">
    <property type="entry name" value="6-PGluconate_DH-like_C_sf"/>
</dbReference>
<feature type="domain" description="Ketopantoate reductase N-terminal" evidence="7">
    <location>
        <begin position="7"/>
        <end position="169"/>
    </location>
</feature>
<evidence type="ECO:0000256" key="6">
    <source>
        <dbReference type="SAM" id="Phobius"/>
    </source>
</evidence>
<dbReference type="InterPro" id="IPR050838">
    <property type="entry name" value="Ketopantoate_reductase"/>
</dbReference>
<dbReference type="GO" id="GO:0015940">
    <property type="term" value="P:pantothenate biosynthetic process"/>
    <property type="evidence" value="ECO:0007669"/>
    <property type="project" value="InterPro"/>
</dbReference>
<sequence length="369" mass="41538">MTGQSPIYILGFGAIGSLLGVHLQKYGGRKVIPIFRSLDRLNEFKKLDCKITIKPLFDASLSPLTEQFQSATCPGIFQGKIDNLIVTCKTYQTAEALKMFLPYLHNDTNIIMIQNGLGVAEVLKEQVFTGSDLQSNLFQGVIGHGIFQDKEIKNQYNHAGFVDCKVSKLPENDENIIETLDQLNEWKQNDLVKALLTLDQSLAVIHMTYQELLLGQLEKFLVNCCINSVTSIIDCMNGELANCSEPIFTSIIEEALHVFQIAYKPLFDYPETFRNTESGNLPELDVTGRLNLERTLKNTIYMGCIVNGSNSSSMRQDVLHLRETEIDFINGYIVTLCKKFSLPESDAKVNKTIQQLVKLRLKLNTSRNI</sequence>
<dbReference type="GO" id="GO:0008677">
    <property type="term" value="F:2-dehydropantoate 2-reductase activity"/>
    <property type="evidence" value="ECO:0007669"/>
    <property type="project" value="UniProtKB-EC"/>
</dbReference>
<evidence type="ECO:0000313" key="10">
    <source>
        <dbReference type="Proteomes" id="UP000000598"/>
    </source>
</evidence>
<dbReference type="SUPFAM" id="SSF48179">
    <property type="entry name" value="6-phosphogluconate dehydrogenase C-terminal domain-like"/>
    <property type="match status" value="1"/>
</dbReference>
<dbReference type="EC" id="1.1.1.169" evidence="2"/>
<dbReference type="KEGG" id="kla:KLLA0_C14674g"/>
<dbReference type="InParanoid" id="Q6CT82"/>
<reference evidence="9 10" key="1">
    <citation type="journal article" date="2004" name="Nature">
        <title>Genome evolution in yeasts.</title>
        <authorList>
            <consortium name="Genolevures"/>
            <person name="Dujon B."/>
            <person name="Sherman D."/>
            <person name="Fischer G."/>
            <person name="Durrens P."/>
            <person name="Casaregola S."/>
            <person name="Lafontaine I."/>
            <person name="de Montigny J."/>
            <person name="Marck C."/>
            <person name="Neuveglise C."/>
            <person name="Talla E."/>
            <person name="Goffard N."/>
            <person name="Frangeul L."/>
            <person name="Aigle M."/>
            <person name="Anthouard V."/>
            <person name="Babour A."/>
            <person name="Barbe V."/>
            <person name="Barnay S."/>
            <person name="Blanchin S."/>
            <person name="Beckerich J.M."/>
            <person name="Beyne E."/>
            <person name="Bleykasten C."/>
            <person name="Boisrame A."/>
            <person name="Boyer J."/>
            <person name="Cattolico L."/>
            <person name="Confanioleri F."/>
            <person name="de Daruvar A."/>
            <person name="Despons L."/>
            <person name="Fabre E."/>
            <person name="Fairhead C."/>
            <person name="Ferry-Dumazet H."/>
            <person name="Groppi A."/>
            <person name="Hantraye F."/>
            <person name="Hennequin C."/>
            <person name="Jauniaux N."/>
            <person name="Joyet P."/>
            <person name="Kachouri R."/>
            <person name="Kerrest A."/>
            <person name="Koszul R."/>
            <person name="Lemaire M."/>
            <person name="Lesur I."/>
            <person name="Ma L."/>
            <person name="Muller H."/>
            <person name="Nicaud J.M."/>
            <person name="Nikolski M."/>
            <person name="Oztas S."/>
            <person name="Ozier-Kalogeropoulos O."/>
            <person name="Pellenz S."/>
            <person name="Potier S."/>
            <person name="Richard G.F."/>
            <person name="Straub M.L."/>
            <person name="Suleau A."/>
            <person name="Swennene D."/>
            <person name="Tekaia F."/>
            <person name="Wesolowski-Louvel M."/>
            <person name="Westhof E."/>
            <person name="Wirth B."/>
            <person name="Zeniou-Meyer M."/>
            <person name="Zivanovic I."/>
            <person name="Bolotin-Fukuhara M."/>
            <person name="Thierry A."/>
            <person name="Bouchier C."/>
            <person name="Caudron B."/>
            <person name="Scarpelli C."/>
            <person name="Gaillardin C."/>
            <person name="Weissenbach J."/>
            <person name="Wincker P."/>
            <person name="Souciet J.L."/>
        </authorList>
    </citation>
    <scope>NUCLEOTIDE SEQUENCE [LARGE SCALE GENOMIC DNA]</scope>
    <source>
        <strain evidence="10">ATCC 8585 / CBS 2359 / DSM 70799 / NBRC 1267 / NRRL Y-1140 / WM37</strain>
    </source>
</reference>
<dbReference type="InterPro" id="IPR003710">
    <property type="entry name" value="ApbA"/>
</dbReference>
<evidence type="ECO:0000313" key="9">
    <source>
        <dbReference type="EMBL" id="CAH01708.1"/>
    </source>
</evidence>
<dbReference type="FunCoup" id="Q6CT82">
    <property type="interactions" value="141"/>
</dbReference>
<keyword evidence="6" id="KW-0812">Transmembrane</keyword>
<feature type="domain" description="Ketopantoate reductase C-terminal" evidence="8">
    <location>
        <begin position="214"/>
        <end position="359"/>
    </location>
</feature>
<dbReference type="HOGENOM" id="CLU_031468_10_2_1"/>
<dbReference type="Gene3D" id="1.10.1040.10">
    <property type="entry name" value="N-(1-d-carboxylethyl)-l-norvaline Dehydrogenase, domain 2"/>
    <property type="match status" value="1"/>
</dbReference>
<dbReference type="PaxDb" id="284590-Q6CT82"/>
<dbReference type="Pfam" id="PF02558">
    <property type="entry name" value="ApbA"/>
    <property type="match status" value="1"/>
</dbReference>
<keyword evidence="6" id="KW-1133">Transmembrane helix</keyword>
<dbReference type="eggNOG" id="ENOG502QPT5">
    <property type="taxonomic scope" value="Eukaryota"/>
</dbReference>
<keyword evidence="4" id="KW-0560">Oxidoreductase</keyword>
<dbReference type="OMA" id="KFLVNCC"/>
<evidence type="ECO:0000259" key="7">
    <source>
        <dbReference type="Pfam" id="PF02558"/>
    </source>
</evidence>